<comment type="similarity">
    <text evidence="2">Belongs to the binding-protein-dependent transport system permease family. FecCD subfamily.</text>
</comment>
<feature type="transmembrane region" description="Helical" evidence="8">
    <location>
        <begin position="98"/>
        <end position="118"/>
    </location>
</feature>
<dbReference type="InterPro" id="IPR037294">
    <property type="entry name" value="ABC_BtuC-like"/>
</dbReference>
<keyword evidence="10" id="KW-1185">Reference proteome</keyword>
<evidence type="ECO:0000256" key="3">
    <source>
        <dbReference type="ARBA" id="ARBA00022448"/>
    </source>
</evidence>
<dbReference type="CDD" id="cd06550">
    <property type="entry name" value="TM_ABC_iron-siderophores_like"/>
    <property type="match status" value="1"/>
</dbReference>
<dbReference type="AlphaFoldDB" id="L0GZY2"/>
<evidence type="ECO:0000256" key="6">
    <source>
        <dbReference type="ARBA" id="ARBA00022989"/>
    </source>
</evidence>
<dbReference type="Gene3D" id="1.10.3470.10">
    <property type="entry name" value="ABC transporter involved in vitamin B12 uptake, BtuC"/>
    <property type="match status" value="1"/>
</dbReference>
<sequence length="345" mass="35497">MPPTDPRRSRLPAVLAALTLTLVATLVAGTLIGPARIGIGDLLSLLAGGAGEQTTWQQTILWQVRLPRVLTGALVGAALALSGAVLQGLFRNPLASPSVLGVSSGASLGAVIMIFFGLSASQVWALPLGAFAGALATLLVVYAIATHRGHTPLATLLLAGIAVGAFNVAMSSFVLAIALESWEVGRTIVYWTMGGLDGATWDHAKLIAPVLILGLALVMSYQRELDALLVGEVHAAAIGVDVARTRLLLLVATALLTGAAVAVAGGIGFIGLVVPHIVRLLVGPQHRALLPLSALAGAWILVFADLLLRGLLGEHAIPLGVVTAAMGAPFFLFLLLRQQRRGLDG</sequence>
<evidence type="ECO:0000256" key="1">
    <source>
        <dbReference type="ARBA" id="ARBA00004651"/>
    </source>
</evidence>
<dbReference type="STRING" id="765912.Thimo_2805"/>
<organism evidence="9 10">
    <name type="scientific">Thioflavicoccus mobilis 8321</name>
    <dbReference type="NCBI Taxonomy" id="765912"/>
    <lineage>
        <taxon>Bacteria</taxon>
        <taxon>Pseudomonadati</taxon>
        <taxon>Pseudomonadota</taxon>
        <taxon>Gammaproteobacteria</taxon>
        <taxon>Chromatiales</taxon>
        <taxon>Chromatiaceae</taxon>
        <taxon>Thioflavicoccus</taxon>
    </lineage>
</organism>
<dbReference type="PANTHER" id="PTHR30472">
    <property type="entry name" value="FERRIC ENTEROBACTIN TRANSPORT SYSTEM PERMEASE PROTEIN"/>
    <property type="match status" value="1"/>
</dbReference>
<dbReference type="HOGENOM" id="CLU_013016_0_1_6"/>
<dbReference type="Proteomes" id="UP000010816">
    <property type="component" value="Chromosome"/>
</dbReference>
<dbReference type="EMBL" id="CP003051">
    <property type="protein sequence ID" value="AGA91511.1"/>
    <property type="molecule type" value="Genomic_DNA"/>
</dbReference>
<dbReference type="Pfam" id="PF01032">
    <property type="entry name" value="FecCD"/>
    <property type="match status" value="1"/>
</dbReference>
<keyword evidence="5 8" id="KW-0812">Transmembrane</keyword>
<comment type="subcellular location">
    <subcellularLocation>
        <location evidence="1">Cell membrane</location>
        <topology evidence="1">Multi-pass membrane protein</topology>
    </subcellularLocation>
</comment>
<accession>L0GZY2</accession>
<keyword evidence="7 8" id="KW-0472">Membrane</keyword>
<evidence type="ECO:0000313" key="10">
    <source>
        <dbReference type="Proteomes" id="UP000010816"/>
    </source>
</evidence>
<proteinExistence type="inferred from homology"/>
<feature type="transmembrane region" description="Helical" evidence="8">
    <location>
        <begin position="156"/>
        <end position="179"/>
    </location>
</feature>
<dbReference type="RefSeq" id="WP_015281643.1">
    <property type="nucleotide sequence ID" value="NC_019940.1"/>
</dbReference>
<name>L0GZY2_9GAMM</name>
<dbReference type="GO" id="GO:0022857">
    <property type="term" value="F:transmembrane transporter activity"/>
    <property type="evidence" value="ECO:0007669"/>
    <property type="project" value="InterPro"/>
</dbReference>
<feature type="transmembrane region" description="Helical" evidence="8">
    <location>
        <begin position="199"/>
        <end position="218"/>
    </location>
</feature>
<evidence type="ECO:0000256" key="8">
    <source>
        <dbReference type="SAM" id="Phobius"/>
    </source>
</evidence>
<dbReference type="eggNOG" id="COG0609">
    <property type="taxonomic scope" value="Bacteria"/>
</dbReference>
<dbReference type="InterPro" id="IPR000522">
    <property type="entry name" value="ABC_transptr_permease_BtuC"/>
</dbReference>
<keyword evidence="3" id="KW-0813">Transport</keyword>
<reference evidence="9 10" key="1">
    <citation type="submission" date="2011-09" db="EMBL/GenBank/DDBJ databases">
        <title>Complete sequence of chromosome of Thioflavicoccus mobilis 8321.</title>
        <authorList>
            <consortium name="US DOE Joint Genome Institute"/>
            <person name="Lucas S."/>
            <person name="Han J."/>
            <person name="Lapidus A."/>
            <person name="Cheng J.-F."/>
            <person name="Goodwin L."/>
            <person name="Pitluck S."/>
            <person name="Peters L."/>
            <person name="Ovchinnikova G."/>
            <person name="Lu M."/>
            <person name="Detter J.C."/>
            <person name="Han C."/>
            <person name="Tapia R."/>
            <person name="Land M."/>
            <person name="Hauser L."/>
            <person name="Kyrpides N."/>
            <person name="Ivanova N."/>
            <person name="Pagani I."/>
            <person name="Vogl K."/>
            <person name="Liu Z."/>
            <person name="Imhoff J."/>
            <person name="Thiel V."/>
            <person name="Frigaard N.-U."/>
            <person name="Bryant D."/>
            <person name="Woyke T."/>
        </authorList>
    </citation>
    <scope>NUCLEOTIDE SEQUENCE [LARGE SCALE GENOMIC DNA]</scope>
    <source>
        <strain evidence="9 10">8321</strain>
    </source>
</reference>
<feature type="transmembrane region" description="Helical" evidence="8">
    <location>
        <begin position="286"/>
        <end position="304"/>
    </location>
</feature>
<evidence type="ECO:0000256" key="5">
    <source>
        <dbReference type="ARBA" id="ARBA00022692"/>
    </source>
</evidence>
<dbReference type="KEGG" id="tmb:Thimo_2805"/>
<keyword evidence="4" id="KW-1003">Cell membrane</keyword>
<dbReference type="OrthoDB" id="9055647at2"/>
<dbReference type="PANTHER" id="PTHR30472:SF25">
    <property type="entry name" value="ABC TRANSPORTER PERMEASE PROTEIN MJ0876-RELATED"/>
    <property type="match status" value="1"/>
</dbReference>
<feature type="transmembrane region" description="Helical" evidence="8">
    <location>
        <begin position="225"/>
        <end position="243"/>
    </location>
</feature>
<feature type="transmembrane region" description="Helical" evidence="8">
    <location>
        <begin position="249"/>
        <end position="274"/>
    </location>
</feature>
<dbReference type="PATRIC" id="fig|765912.4.peg.2748"/>
<keyword evidence="6 8" id="KW-1133">Transmembrane helix</keyword>
<dbReference type="GO" id="GO:0005886">
    <property type="term" value="C:plasma membrane"/>
    <property type="evidence" value="ECO:0007669"/>
    <property type="project" value="UniProtKB-SubCell"/>
</dbReference>
<gene>
    <name evidence="9" type="ORF">Thimo_2805</name>
</gene>
<evidence type="ECO:0000256" key="4">
    <source>
        <dbReference type="ARBA" id="ARBA00022475"/>
    </source>
</evidence>
<dbReference type="SUPFAM" id="SSF81345">
    <property type="entry name" value="ABC transporter involved in vitamin B12 uptake, BtuC"/>
    <property type="match status" value="1"/>
</dbReference>
<dbReference type="FunFam" id="1.10.3470.10:FF:000001">
    <property type="entry name" value="Vitamin B12 ABC transporter permease BtuC"/>
    <property type="match status" value="1"/>
</dbReference>
<evidence type="ECO:0000256" key="2">
    <source>
        <dbReference type="ARBA" id="ARBA00007935"/>
    </source>
</evidence>
<evidence type="ECO:0000313" key="9">
    <source>
        <dbReference type="EMBL" id="AGA91511.1"/>
    </source>
</evidence>
<feature type="transmembrane region" description="Helical" evidence="8">
    <location>
        <begin position="124"/>
        <end position="144"/>
    </location>
</feature>
<feature type="transmembrane region" description="Helical" evidence="8">
    <location>
        <begin position="316"/>
        <end position="336"/>
    </location>
</feature>
<protein>
    <submittedName>
        <fullName evidence="9">ABC-type Fe3+-siderophore transport system, permease component</fullName>
    </submittedName>
</protein>
<feature type="transmembrane region" description="Helical" evidence="8">
    <location>
        <begin position="69"/>
        <end position="86"/>
    </location>
</feature>
<evidence type="ECO:0000256" key="7">
    <source>
        <dbReference type="ARBA" id="ARBA00023136"/>
    </source>
</evidence>